<evidence type="ECO:0000256" key="1">
    <source>
        <dbReference type="ARBA" id="ARBA00006817"/>
    </source>
</evidence>
<feature type="domain" description="Activator of Hsp90 ATPase homologue 1/2-like C-terminal" evidence="2">
    <location>
        <begin position="26"/>
        <end position="138"/>
    </location>
</feature>
<sequence>MKPRPTGHVRTSALGTDLVITRTFHAPIEDVWQSVTAAESTARWIGPWEGEPGPGKTIRLQMAFEKGAPWCPVTIDVCDPPNHLSISTKDEHGQWRLELSLAVHADTTVLTFVQHLSDPASAGEVGPGWEYYLDMLVASRNGQPIPDFAEYYPAQRDYYLDQARTANV</sequence>
<dbReference type="Proteomes" id="UP001370348">
    <property type="component" value="Chromosome"/>
</dbReference>
<dbReference type="InterPro" id="IPR023393">
    <property type="entry name" value="START-like_dom_sf"/>
</dbReference>
<comment type="similarity">
    <text evidence="1">Belongs to the AHA1 family.</text>
</comment>
<proteinExistence type="inferred from homology"/>
<evidence type="ECO:0000313" key="4">
    <source>
        <dbReference type="Proteomes" id="UP001370348"/>
    </source>
</evidence>
<dbReference type="InterPro" id="IPR013538">
    <property type="entry name" value="ASHA1/2-like_C"/>
</dbReference>
<organism evidence="3 4">
    <name type="scientific">Pendulispora albinea</name>
    <dbReference type="NCBI Taxonomy" id="2741071"/>
    <lineage>
        <taxon>Bacteria</taxon>
        <taxon>Pseudomonadati</taxon>
        <taxon>Myxococcota</taxon>
        <taxon>Myxococcia</taxon>
        <taxon>Myxococcales</taxon>
        <taxon>Sorangiineae</taxon>
        <taxon>Pendulisporaceae</taxon>
        <taxon>Pendulispora</taxon>
    </lineage>
</organism>
<name>A0ABZ2M781_9BACT</name>
<dbReference type="SUPFAM" id="SSF55961">
    <property type="entry name" value="Bet v1-like"/>
    <property type="match status" value="1"/>
</dbReference>
<evidence type="ECO:0000259" key="2">
    <source>
        <dbReference type="Pfam" id="PF08327"/>
    </source>
</evidence>
<accession>A0ABZ2M781</accession>
<keyword evidence="4" id="KW-1185">Reference proteome</keyword>
<reference evidence="3 4" key="1">
    <citation type="submission" date="2021-12" db="EMBL/GenBank/DDBJ databases">
        <title>Discovery of the Pendulisporaceae a myxobacterial family with distinct sporulation behavior and unique specialized metabolism.</title>
        <authorList>
            <person name="Garcia R."/>
            <person name="Popoff A."/>
            <person name="Bader C.D."/>
            <person name="Loehr J."/>
            <person name="Walesch S."/>
            <person name="Walt C."/>
            <person name="Boldt J."/>
            <person name="Bunk B."/>
            <person name="Haeckl F.J.F.P.J."/>
            <person name="Gunesch A.P."/>
            <person name="Birkelbach J."/>
            <person name="Nuebel U."/>
            <person name="Pietschmann T."/>
            <person name="Bach T."/>
            <person name="Mueller R."/>
        </authorList>
    </citation>
    <scope>NUCLEOTIDE SEQUENCE [LARGE SCALE GENOMIC DNA]</scope>
    <source>
        <strain evidence="3 4">MSr11954</strain>
    </source>
</reference>
<dbReference type="RefSeq" id="WP_394827994.1">
    <property type="nucleotide sequence ID" value="NZ_CP089984.1"/>
</dbReference>
<dbReference type="Pfam" id="PF08327">
    <property type="entry name" value="AHSA1"/>
    <property type="match status" value="1"/>
</dbReference>
<dbReference type="CDD" id="cd08899">
    <property type="entry name" value="SRPBCC_CalC_Aha1-like_6"/>
    <property type="match status" value="1"/>
</dbReference>
<gene>
    <name evidence="3" type="ORF">LZC94_14070</name>
</gene>
<protein>
    <submittedName>
        <fullName evidence="3">SRPBCC family protein</fullName>
    </submittedName>
</protein>
<dbReference type="Gene3D" id="3.30.530.20">
    <property type="match status" value="1"/>
</dbReference>
<evidence type="ECO:0000313" key="3">
    <source>
        <dbReference type="EMBL" id="WXB18363.1"/>
    </source>
</evidence>
<dbReference type="EMBL" id="CP089984">
    <property type="protein sequence ID" value="WXB18363.1"/>
    <property type="molecule type" value="Genomic_DNA"/>
</dbReference>